<dbReference type="Gene3D" id="3.40.630.30">
    <property type="match status" value="1"/>
</dbReference>
<protein>
    <submittedName>
        <fullName evidence="2">GCN5-related N-acetyltransferase</fullName>
    </submittedName>
</protein>
<dbReference type="InterPro" id="IPR016181">
    <property type="entry name" value="Acyl_CoA_acyltransferase"/>
</dbReference>
<dbReference type="SUPFAM" id="SSF55729">
    <property type="entry name" value="Acyl-CoA N-acyltransferases (Nat)"/>
    <property type="match status" value="1"/>
</dbReference>
<dbReference type="InterPro" id="IPR056935">
    <property type="entry name" value="Rv0428c-like_C"/>
</dbReference>
<organism evidence="2">
    <name type="scientific">uncultured Mycobacterium sp</name>
    <dbReference type="NCBI Taxonomy" id="171292"/>
    <lineage>
        <taxon>Bacteria</taxon>
        <taxon>Bacillati</taxon>
        <taxon>Actinomycetota</taxon>
        <taxon>Actinomycetes</taxon>
        <taxon>Mycobacteriales</taxon>
        <taxon>Mycobacteriaceae</taxon>
        <taxon>Mycobacterium</taxon>
        <taxon>environmental samples</taxon>
    </lineage>
</organism>
<dbReference type="AlphaFoldDB" id="A0A1Y5PI02"/>
<dbReference type="GO" id="GO:0016747">
    <property type="term" value="F:acyltransferase activity, transferring groups other than amino-acyl groups"/>
    <property type="evidence" value="ECO:0007669"/>
    <property type="project" value="InterPro"/>
</dbReference>
<feature type="domain" description="N-acetyltransferase" evidence="1">
    <location>
        <begin position="151"/>
        <end position="300"/>
    </location>
</feature>
<dbReference type="Pfam" id="PF24553">
    <property type="entry name" value="Rv0428c_C"/>
    <property type="match status" value="1"/>
</dbReference>
<name>A0A1Y5PI02_9MYCO</name>
<dbReference type="InterPro" id="IPR000182">
    <property type="entry name" value="GNAT_dom"/>
</dbReference>
<evidence type="ECO:0000313" key="2">
    <source>
        <dbReference type="EMBL" id="SBS78367.1"/>
    </source>
</evidence>
<dbReference type="Pfam" id="PF24551">
    <property type="entry name" value="SH3_Rv0428c"/>
    <property type="match status" value="1"/>
</dbReference>
<dbReference type="CDD" id="cd04301">
    <property type="entry name" value="NAT_SF"/>
    <property type="match status" value="1"/>
</dbReference>
<evidence type="ECO:0000259" key="1">
    <source>
        <dbReference type="PROSITE" id="PS51186"/>
    </source>
</evidence>
<accession>A0A1Y5PI02</accession>
<reference evidence="2" key="1">
    <citation type="submission" date="2016-03" db="EMBL/GenBank/DDBJ databases">
        <authorList>
            <person name="Ploux O."/>
        </authorList>
    </citation>
    <scope>NUCLEOTIDE SEQUENCE</scope>
    <source>
        <strain evidence="2">UC10</strain>
    </source>
</reference>
<dbReference type="EMBL" id="FLQS01000052">
    <property type="protein sequence ID" value="SBS78367.1"/>
    <property type="molecule type" value="Genomic_DNA"/>
</dbReference>
<proteinExistence type="predicted"/>
<dbReference type="PROSITE" id="PS51186">
    <property type="entry name" value="GNAT"/>
    <property type="match status" value="1"/>
</dbReference>
<dbReference type="InterPro" id="IPR056934">
    <property type="entry name" value="SH3_Rv0428c"/>
</dbReference>
<sequence length="304" mass="32668">MASLPPVGSRVSIRYRLPGGTAHAMTDVIGEIQTVDPVIVLRTKSDGLVEVSPADVVAVRELSVVPVRTSEIRALEHAAALAWPGTEQHWQDGWLLRAGGGYTSRANSAVPLDFSATIAALPPIVDWYRQRGLPPWLALPERLLPIRADGIKHTRVMVTDLADLTDAESDPAVALSSTPDAAWLTGYERDVPAEVLTAVVDGEVVFASLATAAVGRGAVTTAPDGTRWLGISAVHVGADQRRQGHARRLCLTLLGWGGQQGATRAYVQVLSENSSAVMLYHSLGFRLHHHHRYVDARSLTARTL</sequence>
<gene>
    <name evidence="2" type="ORF">MHPYR_560013</name>
</gene>
<keyword evidence="2" id="KW-0808">Transferase</keyword>